<evidence type="ECO:0000313" key="1">
    <source>
        <dbReference type="EMBL" id="KAH8011179.1"/>
    </source>
</evidence>
<comment type="caution">
    <text evidence="1">The sequence shown here is derived from an EMBL/GenBank/DDBJ whole genome shotgun (WGS) entry which is preliminary data.</text>
</comment>
<dbReference type="EMBL" id="CM037624">
    <property type="protein sequence ID" value="KAH8011179.1"/>
    <property type="molecule type" value="Genomic_DNA"/>
</dbReference>
<organism evidence="1 2">
    <name type="scientific">Sphaerodactylus townsendi</name>
    <dbReference type="NCBI Taxonomy" id="933632"/>
    <lineage>
        <taxon>Eukaryota</taxon>
        <taxon>Metazoa</taxon>
        <taxon>Chordata</taxon>
        <taxon>Craniata</taxon>
        <taxon>Vertebrata</taxon>
        <taxon>Euteleostomi</taxon>
        <taxon>Lepidosauria</taxon>
        <taxon>Squamata</taxon>
        <taxon>Bifurcata</taxon>
        <taxon>Gekkota</taxon>
        <taxon>Sphaerodactylidae</taxon>
        <taxon>Sphaerodactylus</taxon>
    </lineage>
</organism>
<sequence>MCVDQDCPWKKNWWTLNFSQRASAIGTQGAISEETKKVLCEIIMVDISSNGEDWISLKEGNKPWCLQGTLTPPTLLMELFPSQF</sequence>
<keyword evidence="2" id="KW-1185">Reference proteome</keyword>
<protein>
    <submittedName>
        <fullName evidence="1">Uncharacterized protein</fullName>
    </submittedName>
</protein>
<name>A0ACB8FW16_9SAUR</name>
<gene>
    <name evidence="1" type="ORF">K3G42_019428</name>
</gene>
<dbReference type="Proteomes" id="UP000827872">
    <property type="component" value="Linkage Group LG11"/>
</dbReference>
<reference evidence="1" key="1">
    <citation type="submission" date="2021-08" db="EMBL/GenBank/DDBJ databases">
        <title>The first chromosome-level gecko genome reveals the dynamic sex chromosomes of Neotropical dwarf geckos (Sphaerodactylidae: Sphaerodactylus).</title>
        <authorList>
            <person name="Pinto B.J."/>
            <person name="Keating S.E."/>
            <person name="Gamble T."/>
        </authorList>
    </citation>
    <scope>NUCLEOTIDE SEQUENCE</scope>
    <source>
        <strain evidence="1">TG3544</strain>
    </source>
</reference>
<proteinExistence type="predicted"/>
<accession>A0ACB8FW16</accession>
<evidence type="ECO:0000313" key="2">
    <source>
        <dbReference type="Proteomes" id="UP000827872"/>
    </source>
</evidence>